<gene>
    <name evidence="2" type="ORF">I858_016240</name>
</gene>
<dbReference type="Gene3D" id="3.40.630.30">
    <property type="match status" value="1"/>
</dbReference>
<dbReference type="Proteomes" id="UP000053354">
    <property type="component" value="Chromosome"/>
</dbReference>
<name>A0A1B1RX06_9BACL</name>
<dbReference type="PANTHER" id="PTHR43415">
    <property type="entry name" value="SPERMIDINE N(1)-ACETYLTRANSFERASE"/>
    <property type="match status" value="1"/>
</dbReference>
<evidence type="ECO:0000259" key="1">
    <source>
        <dbReference type="PROSITE" id="PS51186"/>
    </source>
</evidence>
<dbReference type="PANTHER" id="PTHR43415:SF3">
    <property type="entry name" value="GNAT-FAMILY ACETYLTRANSFERASE"/>
    <property type="match status" value="1"/>
</dbReference>
<dbReference type="SUPFAM" id="SSF55729">
    <property type="entry name" value="Acyl-CoA N-acyltransferases (Nat)"/>
    <property type="match status" value="1"/>
</dbReference>
<dbReference type="OrthoDB" id="9773249at2"/>
<dbReference type="Pfam" id="PF00583">
    <property type="entry name" value="Acetyltransf_1"/>
    <property type="match status" value="1"/>
</dbReference>
<sequence length="162" mass="18771">MVFREATPADAEQLNQLMKHVEESNMMMFDPGERKTTKGILEKLLAQQTRTSVILVVELECKLVGYLFAIGEEINRKRHAVYIAMSIHERQRGKRIGLKLLKKVEFWACEKNIRRMELTVIESNLAAISLYEKTGFEIEGIKRHSLKINGEFVNELYMSKLV</sequence>
<keyword evidence="3" id="KW-1185">Reference proteome</keyword>
<dbReference type="InterPro" id="IPR000182">
    <property type="entry name" value="GNAT_dom"/>
</dbReference>
<dbReference type="InterPro" id="IPR016181">
    <property type="entry name" value="Acyl_CoA_acyltransferase"/>
</dbReference>
<dbReference type="PROSITE" id="PS51186">
    <property type="entry name" value="GNAT"/>
    <property type="match status" value="1"/>
</dbReference>
<dbReference type="EMBL" id="CP016540">
    <property type="protein sequence ID" value="ANU28537.1"/>
    <property type="molecule type" value="Genomic_DNA"/>
</dbReference>
<evidence type="ECO:0000313" key="2">
    <source>
        <dbReference type="EMBL" id="ANU28537.1"/>
    </source>
</evidence>
<feature type="domain" description="N-acetyltransferase" evidence="1">
    <location>
        <begin position="1"/>
        <end position="162"/>
    </location>
</feature>
<dbReference type="GO" id="GO:0016747">
    <property type="term" value="F:acyltransferase activity, transferring groups other than amino-acyl groups"/>
    <property type="evidence" value="ECO:0007669"/>
    <property type="project" value="InterPro"/>
</dbReference>
<evidence type="ECO:0000313" key="3">
    <source>
        <dbReference type="Proteomes" id="UP000053354"/>
    </source>
</evidence>
<organism evidence="2 3">
    <name type="scientific">Planococcus versutus</name>
    <dbReference type="NCBI Taxonomy" id="1302659"/>
    <lineage>
        <taxon>Bacteria</taxon>
        <taxon>Bacillati</taxon>
        <taxon>Bacillota</taxon>
        <taxon>Bacilli</taxon>
        <taxon>Bacillales</taxon>
        <taxon>Caryophanaceae</taxon>
        <taxon>Planococcus</taxon>
    </lineage>
</organism>
<dbReference type="KEGG" id="pll:I858_016240"/>
<dbReference type="CDD" id="cd04301">
    <property type="entry name" value="NAT_SF"/>
    <property type="match status" value="1"/>
</dbReference>
<protein>
    <submittedName>
        <fullName evidence="2">GNAT family N-acetyltransferase</fullName>
    </submittedName>
</protein>
<dbReference type="STRING" id="1302659.I858_016240"/>
<dbReference type="AlphaFoldDB" id="A0A1B1RX06"/>
<reference evidence="2" key="1">
    <citation type="submission" date="2016-10" db="EMBL/GenBank/DDBJ databases">
        <authorList>
            <person name="See-Too W.S."/>
        </authorList>
    </citation>
    <scope>NUCLEOTIDE SEQUENCE</scope>
    <source>
        <strain evidence="2">L10.15</strain>
    </source>
</reference>
<proteinExistence type="predicted"/>
<dbReference type="RefSeq" id="WP_065524059.1">
    <property type="nucleotide sequence ID" value="NZ_CP016540.2"/>
</dbReference>
<accession>A0A1B1RX06</accession>